<dbReference type="SMART" id="SM00195">
    <property type="entry name" value="DSPc"/>
    <property type="match status" value="1"/>
</dbReference>
<dbReference type="PANTHER" id="PTHR47216">
    <property type="match status" value="1"/>
</dbReference>
<keyword evidence="4" id="KW-0472">Membrane</keyword>
<protein>
    <recommendedName>
        <fullName evidence="1">protein-tyrosine-phosphatase</fullName>
        <ecNumber evidence="1">3.1.3.48</ecNumber>
    </recommendedName>
</protein>
<feature type="transmembrane region" description="Helical" evidence="4">
    <location>
        <begin position="257"/>
        <end position="279"/>
    </location>
</feature>
<dbReference type="InterPro" id="IPR000387">
    <property type="entry name" value="Tyr_Pase_dom"/>
</dbReference>
<dbReference type="PANTHER" id="PTHR47216:SF4">
    <property type="entry name" value="OS01G0859400 PROTEIN"/>
    <property type="match status" value="1"/>
</dbReference>
<dbReference type="EMBL" id="CP036525">
    <property type="protein sequence ID" value="QDT02783.1"/>
    <property type="molecule type" value="Genomic_DNA"/>
</dbReference>
<evidence type="ECO:0000313" key="7">
    <source>
        <dbReference type="EMBL" id="QDT02783.1"/>
    </source>
</evidence>
<dbReference type="SUPFAM" id="SSF52799">
    <property type="entry name" value="(Phosphotyrosine protein) phosphatases II"/>
    <property type="match status" value="1"/>
</dbReference>
<feature type="transmembrane region" description="Helical" evidence="4">
    <location>
        <begin position="65"/>
        <end position="89"/>
    </location>
</feature>
<dbReference type="AlphaFoldDB" id="A0A517N6L7"/>
<dbReference type="RefSeq" id="WP_145168592.1">
    <property type="nucleotide sequence ID" value="NZ_CP036525.1"/>
</dbReference>
<name>A0A517N6L7_9BACT</name>
<dbReference type="Proteomes" id="UP000318538">
    <property type="component" value="Chromosome"/>
</dbReference>
<dbReference type="PROSITE" id="PS50206">
    <property type="entry name" value="RHODANESE_3"/>
    <property type="match status" value="1"/>
</dbReference>
<dbReference type="InterPro" id="IPR000326">
    <property type="entry name" value="PAP2/HPO"/>
</dbReference>
<keyword evidence="2" id="KW-0378">Hydrolase</keyword>
<feature type="transmembrane region" description="Helical" evidence="4">
    <location>
        <begin position="101"/>
        <end position="123"/>
    </location>
</feature>
<feature type="transmembrane region" description="Helical" evidence="4">
    <location>
        <begin position="179"/>
        <end position="212"/>
    </location>
</feature>
<keyword evidence="8" id="KW-1185">Reference proteome</keyword>
<dbReference type="InterPro" id="IPR029021">
    <property type="entry name" value="Prot-tyrosine_phosphatase-like"/>
</dbReference>
<evidence type="ECO:0000256" key="4">
    <source>
        <dbReference type="SAM" id="Phobius"/>
    </source>
</evidence>
<evidence type="ECO:0000256" key="2">
    <source>
        <dbReference type="ARBA" id="ARBA00022801"/>
    </source>
</evidence>
<accession>A0A517N6L7</accession>
<dbReference type="OrthoDB" id="256494at2"/>
<feature type="transmembrane region" description="Helical" evidence="4">
    <location>
        <begin position="21"/>
        <end position="45"/>
    </location>
</feature>
<organism evidence="7 8">
    <name type="scientific">Rubripirellula lacrimiformis</name>
    <dbReference type="NCBI Taxonomy" id="1930273"/>
    <lineage>
        <taxon>Bacteria</taxon>
        <taxon>Pseudomonadati</taxon>
        <taxon>Planctomycetota</taxon>
        <taxon>Planctomycetia</taxon>
        <taxon>Pirellulales</taxon>
        <taxon>Pirellulaceae</taxon>
        <taxon>Rubripirellula</taxon>
    </lineage>
</organism>
<dbReference type="InterPro" id="IPR000340">
    <property type="entry name" value="Dual-sp_phosphatase_cat-dom"/>
</dbReference>
<evidence type="ECO:0000313" key="8">
    <source>
        <dbReference type="Proteomes" id="UP000318538"/>
    </source>
</evidence>
<keyword evidence="4" id="KW-0812">Transmembrane</keyword>
<keyword evidence="4" id="KW-1133">Transmembrane helix</keyword>
<evidence type="ECO:0000259" key="6">
    <source>
        <dbReference type="PROSITE" id="PS50206"/>
    </source>
</evidence>
<dbReference type="CDD" id="cd03386">
    <property type="entry name" value="PAP2_Aur1_like"/>
    <property type="match status" value="1"/>
</dbReference>
<dbReference type="EC" id="3.1.3.48" evidence="1"/>
<reference evidence="7 8" key="1">
    <citation type="submission" date="2019-02" db="EMBL/GenBank/DDBJ databases">
        <title>Deep-cultivation of Planctomycetes and their phenomic and genomic characterization uncovers novel biology.</title>
        <authorList>
            <person name="Wiegand S."/>
            <person name="Jogler M."/>
            <person name="Boedeker C."/>
            <person name="Pinto D."/>
            <person name="Vollmers J."/>
            <person name="Rivas-Marin E."/>
            <person name="Kohn T."/>
            <person name="Peeters S.H."/>
            <person name="Heuer A."/>
            <person name="Rast P."/>
            <person name="Oberbeckmann S."/>
            <person name="Bunk B."/>
            <person name="Jeske O."/>
            <person name="Meyerdierks A."/>
            <person name="Storesund J.E."/>
            <person name="Kallscheuer N."/>
            <person name="Luecker S."/>
            <person name="Lage O.M."/>
            <person name="Pohl T."/>
            <person name="Merkel B.J."/>
            <person name="Hornburger P."/>
            <person name="Mueller R.-W."/>
            <person name="Bruemmer F."/>
            <person name="Labrenz M."/>
            <person name="Spormann A.M."/>
            <person name="Op den Camp H."/>
            <person name="Overmann J."/>
            <person name="Amann R."/>
            <person name="Jetten M.S.M."/>
            <person name="Mascher T."/>
            <person name="Medema M.H."/>
            <person name="Devos D.P."/>
            <person name="Kaster A.-K."/>
            <person name="Ovreas L."/>
            <person name="Rohde M."/>
            <person name="Galperin M.Y."/>
            <person name="Jogler C."/>
        </authorList>
    </citation>
    <scope>NUCLEOTIDE SEQUENCE [LARGE SCALE GENOMIC DNA]</scope>
    <source>
        <strain evidence="7 8">K22_7</strain>
    </source>
</reference>
<dbReference type="PROSITE" id="PS00383">
    <property type="entry name" value="TYR_PHOSPHATASE_1"/>
    <property type="match status" value="1"/>
</dbReference>
<evidence type="ECO:0000256" key="1">
    <source>
        <dbReference type="ARBA" id="ARBA00013064"/>
    </source>
</evidence>
<evidence type="ECO:0000256" key="3">
    <source>
        <dbReference type="ARBA" id="ARBA00022912"/>
    </source>
</evidence>
<dbReference type="PROSITE" id="PS50056">
    <property type="entry name" value="TYR_PHOSPHATASE_2"/>
    <property type="match status" value="1"/>
</dbReference>
<gene>
    <name evidence="7" type="ORF">K227x_11610</name>
</gene>
<feature type="transmembrane region" description="Helical" evidence="4">
    <location>
        <begin position="233"/>
        <end position="251"/>
    </location>
</feature>
<evidence type="ECO:0000259" key="5">
    <source>
        <dbReference type="PROSITE" id="PS50056"/>
    </source>
</evidence>
<sequence>MMDHPNSVASKSWMLRPCRHRVSFVNALGVSVTGCLLFLVLYGGASYLTSLRTDVGTWRYSWEQYIPLVPIMVVPYMSIDVFFAISPFLCRDQKELRVLAFRLAAVIAGAAFCFVVFPLQLAVERPVASGFFGGIYNAFTALDRPYNLCPSMHIGLRTVLAAHFVRHCRRRSTKAVTHVWFFLIGCSTLLLWQHHVIDVVGGFVLALMVMYAIDGKPWIRQRGGDALANWQGAIWYGSAAMLSVLPVLVWPKIAWLTLWPATACGCIALGYAWIGPAVYRRSKGRISMPAKILLTPVLLGQWLSWRHYAKQAEMMNYVCDGVWIGRQLTDVEARLAAGHGIAAVIDVCNAFDEPASLLAMNRLEVPVMDLTAPSDEQLQACFEFIQRHRDRGVLVHCKAGYSRSAAIVAYWMVRTGRAEVAEDAFAALRQIRPAVVIRPEIRRVLRPTCSPSFVATA</sequence>
<dbReference type="InterPro" id="IPR020422">
    <property type="entry name" value="TYR_PHOSPHATASE_DUAL_dom"/>
</dbReference>
<dbReference type="GO" id="GO:0004725">
    <property type="term" value="F:protein tyrosine phosphatase activity"/>
    <property type="evidence" value="ECO:0007669"/>
    <property type="project" value="UniProtKB-EC"/>
</dbReference>
<proteinExistence type="predicted"/>
<dbReference type="Pfam" id="PF00782">
    <property type="entry name" value="DSPc"/>
    <property type="match status" value="1"/>
</dbReference>
<dbReference type="InterPro" id="IPR001763">
    <property type="entry name" value="Rhodanese-like_dom"/>
</dbReference>
<dbReference type="InterPro" id="IPR016130">
    <property type="entry name" value="Tyr_Pase_AS"/>
</dbReference>
<dbReference type="KEGG" id="rlc:K227x_11610"/>
<keyword evidence="3" id="KW-0904">Protein phosphatase</keyword>
<feature type="domain" description="Rhodanese" evidence="6">
    <location>
        <begin position="373"/>
        <end position="437"/>
    </location>
</feature>
<dbReference type="Pfam" id="PF01569">
    <property type="entry name" value="PAP2"/>
    <property type="match status" value="1"/>
</dbReference>
<dbReference type="Gene3D" id="3.90.190.10">
    <property type="entry name" value="Protein tyrosine phosphatase superfamily"/>
    <property type="match status" value="1"/>
</dbReference>
<feature type="domain" description="Tyrosine specific protein phosphatases" evidence="5">
    <location>
        <begin position="379"/>
        <end position="443"/>
    </location>
</feature>